<evidence type="ECO:0000259" key="8">
    <source>
        <dbReference type="PROSITE" id="PS50850"/>
    </source>
</evidence>
<feature type="transmembrane region" description="Helical" evidence="7">
    <location>
        <begin position="356"/>
        <end position="376"/>
    </location>
</feature>
<feature type="transmembrane region" description="Helical" evidence="7">
    <location>
        <begin position="315"/>
        <end position="335"/>
    </location>
</feature>
<feature type="transmembrane region" description="Helical" evidence="7">
    <location>
        <begin position="388"/>
        <end position="406"/>
    </location>
</feature>
<feature type="transmembrane region" description="Helical" evidence="7">
    <location>
        <begin position="44"/>
        <end position="65"/>
    </location>
</feature>
<protein>
    <recommendedName>
        <fullName evidence="8">Major facilitator superfamily (MFS) profile domain-containing protein</fullName>
    </recommendedName>
</protein>
<feature type="transmembrane region" description="Helical" evidence="7">
    <location>
        <begin position="108"/>
        <end position="126"/>
    </location>
</feature>
<dbReference type="Gene3D" id="1.20.1250.20">
    <property type="entry name" value="MFS general substrate transporter like domains"/>
    <property type="match status" value="1"/>
</dbReference>
<evidence type="ECO:0000313" key="9">
    <source>
        <dbReference type="EMBL" id="GGA30215.1"/>
    </source>
</evidence>
<dbReference type="EMBL" id="BMKA01000007">
    <property type="protein sequence ID" value="GGA30215.1"/>
    <property type="molecule type" value="Genomic_DNA"/>
</dbReference>
<proteinExistence type="predicted"/>
<evidence type="ECO:0000313" key="10">
    <source>
        <dbReference type="Proteomes" id="UP000628017"/>
    </source>
</evidence>
<keyword evidence="2" id="KW-0813">Transport</keyword>
<comment type="caution">
    <text evidence="9">The sequence shown here is derived from an EMBL/GenBank/DDBJ whole genome shotgun (WGS) entry which is preliminary data.</text>
</comment>
<accession>A0A916VSV6</accession>
<keyword evidence="4 7" id="KW-0812">Transmembrane</keyword>
<keyword evidence="5 7" id="KW-1133">Transmembrane helix</keyword>
<evidence type="ECO:0000256" key="4">
    <source>
        <dbReference type="ARBA" id="ARBA00022692"/>
    </source>
</evidence>
<dbReference type="RefSeq" id="WP_188678223.1">
    <property type="nucleotide sequence ID" value="NZ_BMKA01000007.1"/>
</dbReference>
<keyword evidence="6 7" id="KW-0472">Membrane</keyword>
<dbReference type="PANTHER" id="PTHR23513:SF11">
    <property type="entry name" value="STAPHYLOFERRIN A TRANSPORTER"/>
    <property type="match status" value="1"/>
</dbReference>
<feature type="transmembrane region" description="Helical" evidence="7">
    <location>
        <begin position="263"/>
        <end position="285"/>
    </location>
</feature>
<keyword evidence="10" id="KW-1185">Reference proteome</keyword>
<dbReference type="Proteomes" id="UP000628017">
    <property type="component" value="Unassembled WGS sequence"/>
</dbReference>
<evidence type="ECO:0000256" key="5">
    <source>
        <dbReference type="ARBA" id="ARBA00022989"/>
    </source>
</evidence>
<evidence type="ECO:0000256" key="6">
    <source>
        <dbReference type="ARBA" id="ARBA00023136"/>
    </source>
</evidence>
<name>A0A916VSV6_9RHOB</name>
<dbReference type="GO" id="GO:0005886">
    <property type="term" value="C:plasma membrane"/>
    <property type="evidence" value="ECO:0007669"/>
    <property type="project" value="UniProtKB-SubCell"/>
</dbReference>
<evidence type="ECO:0000256" key="1">
    <source>
        <dbReference type="ARBA" id="ARBA00004651"/>
    </source>
</evidence>
<gene>
    <name evidence="9" type="ORF">GCM10011498_34230</name>
</gene>
<evidence type="ECO:0000256" key="3">
    <source>
        <dbReference type="ARBA" id="ARBA00022475"/>
    </source>
</evidence>
<feature type="transmembrane region" description="Helical" evidence="7">
    <location>
        <begin position="229"/>
        <end position="251"/>
    </location>
</feature>
<evidence type="ECO:0000256" key="2">
    <source>
        <dbReference type="ARBA" id="ARBA00022448"/>
    </source>
</evidence>
<feature type="transmembrane region" description="Helical" evidence="7">
    <location>
        <begin position="292"/>
        <end position="309"/>
    </location>
</feature>
<dbReference type="CDD" id="cd06173">
    <property type="entry name" value="MFS_MefA_like"/>
    <property type="match status" value="1"/>
</dbReference>
<reference evidence="9" key="2">
    <citation type="submission" date="2020-09" db="EMBL/GenBank/DDBJ databases">
        <authorList>
            <person name="Sun Q."/>
            <person name="Zhou Y."/>
        </authorList>
    </citation>
    <scope>NUCLEOTIDE SEQUENCE</scope>
    <source>
        <strain evidence="9">CGMCC 1.15880</strain>
    </source>
</reference>
<dbReference type="AlphaFoldDB" id="A0A916VSV6"/>
<dbReference type="SUPFAM" id="SSF103473">
    <property type="entry name" value="MFS general substrate transporter"/>
    <property type="match status" value="1"/>
</dbReference>
<dbReference type="GO" id="GO:0022857">
    <property type="term" value="F:transmembrane transporter activity"/>
    <property type="evidence" value="ECO:0007669"/>
    <property type="project" value="InterPro"/>
</dbReference>
<feature type="transmembrane region" description="Helical" evidence="7">
    <location>
        <begin position="77"/>
        <end position="96"/>
    </location>
</feature>
<dbReference type="InterPro" id="IPR036259">
    <property type="entry name" value="MFS_trans_sf"/>
</dbReference>
<sequence>MSLLYSNRNYRLLFSASAISNLGDGVSALAFPWLATLITRDPVLIGYVAFATRLPWLLFSLPAGVITDRGDRQRLMVMADLLRLLLTSGVIALITFLPDLPPDDRVNFYILALCGLAFLLGSAEVVRDNAAQTALPSVVAPGDLERANGQIWSIEQIMGSFIGPPLAGVLIAYAVPAPFALDAVTFAVAAWVVWLIVVPPRAMPAKRSMGAEVLEGFRWLMQHPKLMRLALMLGVSNMLAVMALTVLVLFSQEILGLSGVGHGFLLTAGAAGGVVGGIVCPGIAARLGAERSLQVVLCLFPVMFILIYVTSNPWLVALALFIEMFAALLWNVVTVSYRQRLIPDGLLGRVNSIYRFFGWGMMPLGALLAGWVVSVAEPQIGRELALRMPYAVASCIAIALAVYGLLRLRL</sequence>
<feature type="transmembrane region" description="Helical" evidence="7">
    <location>
        <begin position="181"/>
        <end position="199"/>
    </location>
</feature>
<dbReference type="PANTHER" id="PTHR23513">
    <property type="entry name" value="INTEGRAL MEMBRANE EFFLUX PROTEIN-RELATED"/>
    <property type="match status" value="1"/>
</dbReference>
<evidence type="ECO:0000256" key="7">
    <source>
        <dbReference type="SAM" id="Phobius"/>
    </source>
</evidence>
<dbReference type="InterPro" id="IPR010290">
    <property type="entry name" value="TM_effector"/>
</dbReference>
<organism evidence="9 10">
    <name type="scientific">Neptunicoccus cionae</name>
    <dbReference type="NCBI Taxonomy" id="2035344"/>
    <lineage>
        <taxon>Bacteria</taxon>
        <taxon>Pseudomonadati</taxon>
        <taxon>Pseudomonadota</taxon>
        <taxon>Alphaproteobacteria</taxon>
        <taxon>Rhodobacterales</taxon>
        <taxon>Paracoccaceae</taxon>
        <taxon>Neptunicoccus</taxon>
    </lineage>
</organism>
<feature type="transmembrane region" description="Helical" evidence="7">
    <location>
        <begin position="157"/>
        <end position="175"/>
    </location>
</feature>
<feature type="domain" description="Major facilitator superfamily (MFS) profile" evidence="8">
    <location>
        <begin position="1"/>
        <end position="410"/>
    </location>
</feature>
<comment type="subcellular location">
    <subcellularLocation>
        <location evidence="1">Cell membrane</location>
        <topology evidence="1">Multi-pass membrane protein</topology>
    </subcellularLocation>
</comment>
<keyword evidence="3" id="KW-1003">Cell membrane</keyword>
<dbReference type="Pfam" id="PF05977">
    <property type="entry name" value="MFS_3"/>
    <property type="match status" value="1"/>
</dbReference>
<feature type="transmembrane region" description="Helical" evidence="7">
    <location>
        <begin position="12"/>
        <end position="38"/>
    </location>
</feature>
<dbReference type="InterPro" id="IPR020846">
    <property type="entry name" value="MFS_dom"/>
</dbReference>
<dbReference type="PROSITE" id="PS50850">
    <property type="entry name" value="MFS"/>
    <property type="match status" value="1"/>
</dbReference>
<reference evidence="9" key="1">
    <citation type="journal article" date="2014" name="Int. J. Syst. Evol. Microbiol.">
        <title>Complete genome sequence of Corynebacterium casei LMG S-19264T (=DSM 44701T), isolated from a smear-ripened cheese.</title>
        <authorList>
            <consortium name="US DOE Joint Genome Institute (JGI-PGF)"/>
            <person name="Walter F."/>
            <person name="Albersmeier A."/>
            <person name="Kalinowski J."/>
            <person name="Ruckert C."/>
        </authorList>
    </citation>
    <scope>NUCLEOTIDE SEQUENCE</scope>
    <source>
        <strain evidence="9">CGMCC 1.15880</strain>
    </source>
</reference>